<organism evidence="1 2">
    <name type="scientific">Methanosarcina acetivorans (strain ATCC 35395 / DSM 2834 / JCM 12185 / C2A)</name>
    <dbReference type="NCBI Taxonomy" id="188937"/>
    <lineage>
        <taxon>Archaea</taxon>
        <taxon>Methanobacteriati</taxon>
        <taxon>Methanobacteriota</taxon>
        <taxon>Stenosarchaea group</taxon>
        <taxon>Methanomicrobia</taxon>
        <taxon>Methanosarcinales</taxon>
        <taxon>Methanosarcinaceae</taxon>
        <taxon>Methanosarcina</taxon>
    </lineage>
</organism>
<dbReference type="AlphaFoldDB" id="Q8TJI0"/>
<sequence>MTVTFDGATVNVIGTKSYGYSIIANATQLYNGKTYAELSPETSPFPKEFDCYCTNISEITTLAGKIGSFCTLVIDSDSFTNCYISKLGDIKEVEGDFPTGKWTYTIEFSRHTA</sequence>
<dbReference type="OrthoDB" id="124252at2157"/>
<name>Q8TJI0_METAC</name>
<dbReference type="RefSeq" id="WP_011023704.1">
    <property type="nucleotide sequence ID" value="NC_003552.1"/>
</dbReference>
<accession>Q8TJI0</accession>
<dbReference type="Proteomes" id="UP000002487">
    <property type="component" value="Chromosome"/>
</dbReference>
<gene>
    <name evidence="1" type="ordered locus">MA_3804</name>
</gene>
<reference evidence="1 2" key="1">
    <citation type="journal article" date="2002" name="Genome Res.">
        <title>The genome of Methanosarcina acetivorans reveals extensive metabolic and physiological diversity.</title>
        <authorList>
            <person name="Galagan J.E."/>
            <person name="Nusbaum C."/>
            <person name="Roy A."/>
            <person name="Endrizzi M.G."/>
            <person name="Macdonald P."/>
            <person name="FitzHugh W."/>
            <person name="Calvo S."/>
            <person name="Engels R."/>
            <person name="Smirnov S."/>
            <person name="Atnoor D."/>
            <person name="Brown A."/>
            <person name="Allen N."/>
            <person name="Naylor J."/>
            <person name="Stange-Thomann N."/>
            <person name="DeArellano K."/>
            <person name="Johnson R."/>
            <person name="Linton L."/>
            <person name="McEwan P."/>
            <person name="McKernan K."/>
            <person name="Talamas J."/>
            <person name="Tirrell A."/>
            <person name="Ye W."/>
            <person name="Zimmer A."/>
            <person name="Barber R.D."/>
            <person name="Cann I."/>
            <person name="Graham D.E."/>
            <person name="Grahame D.A."/>
            <person name="Guss A."/>
            <person name="Hedderich R."/>
            <person name="Ingram-Smith C."/>
            <person name="Kuettner C.H."/>
            <person name="Krzycki J.A."/>
            <person name="Leigh J.A."/>
            <person name="Li W."/>
            <person name="Liu J."/>
            <person name="Mukhopadhyay B."/>
            <person name="Reeve J.N."/>
            <person name="Smith K."/>
            <person name="Springer T.A."/>
            <person name="Umayam L.A."/>
            <person name="White O."/>
            <person name="White R.H."/>
            <person name="de Macario E.C."/>
            <person name="Ferry J.G."/>
            <person name="Jarrell K.F."/>
            <person name="Jing H."/>
            <person name="Macario A.J.L."/>
            <person name="Paulsen I."/>
            <person name="Pritchett M."/>
            <person name="Sowers K.R."/>
            <person name="Swanson R.V."/>
            <person name="Zinder S.H."/>
            <person name="Lander E."/>
            <person name="Metcalf W.W."/>
            <person name="Birren B."/>
        </authorList>
    </citation>
    <scope>NUCLEOTIDE SEQUENCE [LARGE SCALE GENOMIC DNA]</scope>
    <source>
        <strain evidence="2">ATCC 35395 / DSM 2834 / JCM 12185 / C2A</strain>
    </source>
</reference>
<dbReference type="InParanoid" id="Q8TJI0"/>
<dbReference type="EMBL" id="AE010299">
    <property type="protein sequence ID" value="AAM07155.1"/>
    <property type="molecule type" value="Genomic_DNA"/>
</dbReference>
<evidence type="ECO:0000313" key="1">
    <source>
        <dbReference type="EMBL" id="AAM07155.1"/>
    </source>
</evidence>
<dbReference type="EnsemblBacteria" id="AAM07155">
    <property type="protein sequence ID" value="AAM07155"/>
    <property type="gene ID" value="MA_3804"/>
</dbReference>
<dbReference type="STRING" id="188937.MA_3804"/>
<dbReference type="GeneID" id="1475697"/>
<dbReference type="KEGG" id="mac:MA_3804"/>
<protein>
    <submittedName>
        <fullName evidence="1">Uncharacterized protein</fullName>
    </submittedName>
</protein>
<proteinExistence type="predicted"/>
<keyword evidence="2" id="KW-1185">Reference proteome</keyword>
<dbReference type="HOGENOM" id="CLU_2127804_0_0_2"/>
<evidence type="ECO:0000313" key="2">
    <source>
        <dbReference type="Proteomes" id="UP000002487"/>
    </source>
</evidence>